<dbReference type="Proteomes" id="UP000183615">
    <property type="component" value="Unassembled WGS sequence"/>
</dbReference>
<protein>
    <recommendedName>
        <fullName evidence="1">Metallo-beta-lactamase domain-containing protein</fullName>
    </recommendedName>
</protein>
<dbReference type="Pfam" id="PF12706">
    <property type="entry name" value="Lactamase_B_2"/>
    <property type="match status" value="1"/>
</dbReference>
<sequence length="275" mass="31300">MYNKITLLGNAQDAGRPQIGCTEECCEDARKDPNLVRNPVSLGLHGEEFGIVETTKSLANQLGMVNNPDLSEIWLTHAHLGHIEGLGQLGKEALNSKNIKLRCSESIVDYIMKHPIWKKLVVRGNITFAKYCSDNVIPVKVPHRAKDFDTHALLFKGKNNNLLFLPDHDSWEETLEFVGYDNPKDWFISLNVDIVLLDGTFWDADELKNRAQARVPHPPVSETIDLLEERKEGEPRVVFIHLNHTNPLHYPSSEEYQKVENMGWEIGHEGMEFDL</sequence>
<gene>
    <name evidence="2" type="ORF">BET99_02360</name>
</gene>
<proteinExistence type="predicted"/>
<dbReference type="Gene3D" id="3.60.15.10">
    <property type="entry name" value="Ribonuclease Z/Hydroxyacylglutathione hydrolase-like"/>
    <property type="match status" value="1"/>
</dbReference>
<evidence type="ECO:0000313" key="3">
    <source>
        <dbReference type="Proteomes" id="UP000183615"/>
    </source>
</evidence>
<evidence type="ECO:0000259" key="1">
    <source>
        <dbReference type="Pfam" id="PF12706"/>
    </source>
</evidence>
<dbReference type="InterPro" id="IPR001279">
    <property type="entry name" value="Metallo-B-lactamas"/>
</dbReference>
<dbReference type="EMBL" id="MIYZ01000041">
    <property type="protein sequence ID" value="OIR21464.1"/>
    <property type="molecule type" value="Genomic_DNA"/>
</dbReference>
<reference evidence="2 3" key="1">
    <citation type="submission" date="2016-08" db="EMBL/GenBank/DDBJ databases">
        <title>New Insights into Marine Group III Euryarchaeota, from dark to light.</title>
        <authorList>
            <person name="Haro-Moreno J.M."/>
            <person name="Rodriguez-Valera F."/>
            <person name="Lopez-Garcia P."/>
            <person name="Moreira D."/>
            <person name="Martin-Cuadrado A.B."/>
        </authorList>
    </citation>
    <scope>NUCLEOTIDE SEQUENCE [LARGE SCALE GENOMIC DNA]</scope>
    <source>
        <strain evidence="2">CG-Epi2</strain>
    </source>
</reference>
<name>A0A1J5TYY5_9ARCH</name>
<organism evidence="2 3">
    <name type="scientific">Marine Group III euryarchaeote CG-Epi2</name>
    <dbReference type="NCBI Taxonomy" id="1888996"/>
    <lineage>
        <taxon>Archaea</taxon>
        <taxon>Methanobacteriati</taxon>
        <taxon>Thermoplasmatota</taxon>
        <taxon>Thermoplasmata</taxon>
        <taxon>Candidatus Thermoprofundales</taxon>
    </lineage>
</organism>
<dbReference type="AlphaFoldDB" id="A0A1J5TYY5"/>
<evidence type="ECO:0000313" key="2">
    <source>
        <dbReference type="EMBL" id="OIR21464.1"/>
    </source>
</evidence>
<feature type="domain" description="Metallo-beta-lactamase" evidence="1">
    <location>
        <begin position="68"/>
        <end position="241"/>
    </location>
</feature>
<dbReference type="SUPFAM" id="SSF56281">
    <property type="entry name" value="Metallo-hydrolase/oxidoreductase"/>
    <property type="match status" value="1"/>
</dbReference>
<dbReference type="InterPro" id="IPR036866">
    <property type="entry name" value="RibonucZ/Hydroxyglut_hydro"/>
</dbReference>
<comment type="caution">
    <text evidence="2">The sequence shown here is derived from an EMBL/GenBank/DDBJ whole genome shotgun (WGS) entry which is preliminary data.</text>
</comment>
<accession>A0A1J5TYY5</accession>